<dbReference type="AlphaFoldDB" id="A0A928Z9S0"/>
<comment type="caution">
    <text evidence="1">The sequence shown here is derived from an EMBL/GenBank/DDBJ whole genome shotgun (WGS) entry which is preliminary data.</text>
</comment>
<evidence type="ECO:0000313" key="1">
    <source>
        <dbReference type="EMBL" id="MBE9041963.1"/>
    </source>
</evidence>
<sequence length="257" mass="27901">MKRRQFIHYLQVGVWSAIATAGLSEWQTARAQSVDGLSVRWFGHTCFSFSGGGKRILVNPFRSIGCTSGYDEPSIDADLVLVSSLLLDEGNLEGLPEDQKLLFEAGAYQLGDLRFEGIKTDHDRNGGRRFGTNVVWGWTQAGLKILHLGGAAAPITFEQQILMGQPDVLFLPVGGGPKAYGPDEAAATLELLNPKIVVPTHYFTSAADPATCDLEPLDAFLDLIPEVQVRRVGSSATIAPRDLPETGTIVYVMDDRL</sequence>
<name>A0A928Z9S0_9CYAN</name>
<dbReference type="Pfam" id="PF13483">
    <property type="entry name" value="Lactamase_B_3"/>
    <property type="match status" value="1"/>
</dbReference>
<dbReference type="PANTHER" id="PTHR39189">
    <property type="entry name" value="UPF0173 METAL-DEPENDENT HYDROLASE YTKL"/>
    <property type="match status" value="1"/>
</dbReference>
<accession>A0A928Z9S0</accession>
<evidence type="ECO:0000313" key="2">
    <source>
        <dbReference type="Proteomes" id="UP000621799"/>
    </source>
</evidence>
<gene>
    <name evidence="1" type="ORF">IQ235_14365</name>
</gene>
<dbReference type="InterPro" id="IPR036866">
    <property type="entry name" value="RibonucZ/Hydroxyglut_hydro"/>
</dbReference>
<dbReference type="EMBL" id="JADEXN010000274">
    <property type="protein sequence ID" value="MBE9041963.1"/>
    <property type="molecule type" value="Genomic_DNA"/>
</dbReference>
<dbReference type="PANTHER" id="PTHR39189:SF1">
    <property type="entry name" value="UPF0173 METAL-DEPENDENT HYDROLASE YTKL"/>
    <property type="match status" value="1"/>
</dbReference>
<keyword evidence="2" id="KW-1185">Reference proteome</keyword>
<proteinExistence type="predicted"/>
<protein>
    <submittedName>
        <fullName evidence="1">MBL fold metallo-hydrolase</fullName>
    </submittedName>
</protein>
<dbReference type="RefSeq" id="WP_264322147.1">
    <property type="nucleotide sequence ID" value="NZ_JADEXN010000274.1"/>
</dbReference>
<dbReference type="Proteomes" id="UP000621799">
    <property type="component" value="Unassembled WGS sequence"/>
</dbReference>
<reference evidence="1" key="1">
    <citation type="submission" date="2020-10" db="EMBL/GenBank/DDBJ databases">
        <authorList>
            <person name="Castelo-Branco R."/>
            <person name="Eusebio N."/>
            <person name="Adriana R."/>
            <person name="Vieira A."/>
            <person name="Brugerolle De Fraissinette N."/>
            <person name="Rezende De Castro R."/>
            <person name="Schneider M.P."/>
            <person name="Vasconcelos V."/>
            <person name="Leao P.N."/>
        </authorList>
    </citation>
    <scope>NUCLEOTIDE SEQUENCE</scope>
    <source>
        <strain evidence="1">LEGE 11467</strain>
    </source>
</reference>
<dbReference type="Gene3D" id="3.60.15.10">
    <property type="entry name" value="Ribonuclease Z/Hydroxyacylglutathione hydrolase-like"/>
    <property type="match status" value="1"/>
</dbReference>
<dbReference type="SUPFAM" id="SSF56281">
    <property type="entry name" value="Metallo-hydrolase/oxidoreductase"/>
    <property type="match status" value="1"/>
</dbReference>
<organism evidence="1 2">
    <name type="scientific">Zarconia navalis LEGE 11467</name>
    <dbReference type="NCBI Taxonomy" id="1828826"/>
    <lineage>
        <taxon>Bacteria</taxon>
        <taxon>Bacillati</taxon>
        <taxon>Cyanobacteriota</taxon>
        <taxon>Cyanophyceae</taxon>
        <taxon>Oscillatoriophycideae</taxon>
        <taxon>Oscillatoriales</taxon>
        <taxon>Oscillatoriales incertae sedis</taxon>
        <taxon>Zarconia</taxon>
        <taxon>Zarconia navalis</taxon>
    </lineage>
</organism>